<accession>A0ABR1TFR4</accession>
<keyword evidence="2" id="KW-1185">Reference proteome</keyword>
<sequence>MSHTPMVLTSESAKSRRREISKIVIEECHQRGDTLSCVKQELLPWIIEESEIELLEWMRDLDPTEYIRRTALAGVMSEDYAAWMTDLLVWDWIKGVTRHHMTSLRKPFFEMFPEPEIYQRPWTNWFREAADAAQRAPSETLESLKMEESRLEAELHVKQAEYDQLREGLEKESTI</sequence>
<proteinExistence type="predicted"/>
<dbReference type="Proteomes" id="UP001444661">
    <property type="component" value="Unassembled WGS sequence"/>
</dbReference>
<dbReference type="EMBL" id="JAQQWK010000003">
    <property type="protein sequence ID" value="KAK8045480.1"/>
    <property type="molecule type" value="Genomic_DNA"/>
</dbReference>
<gene>
    <name evidence="1" type="ORF">PG993_005504</name>
</gene>
<evidence type="ECO:0000313" key="1">
    <source>
        <dbReference type="EMBL" id="KAK8045480.1"/>
    </source>
</evidence>
<comment type="caution">
    <text evidence="1">The sequence shown here is derived from an EMBL/GenBank/DDBJ whole genome shotgun (WGS) entry which is preliminary data.</text>
</comment>
<protein>
    <submittedName>
        <fullName evidence="1">Uncharacterized protein</fullName>
    </submittedName>
</protein>
<reference evidence="1 2" key="1">
    <citation type="submission" date="2023-01" db="EMBL/GenBank/DDBJ databases">
        <title>Analysis of 21 Apiospora genomes using comparative genomics revels a genus with tremendous synthesis potential of carbohydrate active enzymes and secondary metabolites.</title>
        <authorList>
            <person name="Sorensen T."/>
        </authorList>
    </citation>
    <scope>NUCLEOTIDE SEQUENCE [LARGE SCALE GENOMIC DNA]</scope>
    <source>
        <strain evidence="1 2">CBS 33761</strain>
    </source>
</reference>
<evidence type="ECO:0000313" key="2">
    <source>
        <dbReference type="Proteomes" id="UP001444661"/>
    </source>
</evidence>
<name>A0ABR1TFR4_9PEZI</name>
<organism evidence="1 2">
    <name type="scientific">Apiospora rasikravindrae</name>
    <dbReference type="NCBI Taxonomy" id="990691"/>
    <lineage>
        <taxon>Eukaryota</taxon>
        <taxon>Fungi</taxon>
        <taxon>Dikarya</taxon>
        <taxon>Ascomycota</taxon>
        <taxon>Pezizomycotina</taxon>
        <taxon>Sordariomycetes</taxon>
        <taxon>Xylariomycetidae</taxon>
        <taxon>Amphisphaeriales</taxon>
        <taxon>Apiosporaceae</taxon>
        <taxon>Apiospora</taxon>
    </lineage>
</organism>